<keyword evidence="1" id="KW-0472">Membrane</keyword>
<sequence>MAFLESSDYVSRFYDLNARGIADTLNDLPSSPPSVVAKRLARVSLQWTSLPSLAKRALLWDSGYVKSTPEAYTQVYTQCVNGTGLSMASIAVTITEFADMVVICNTQSAGNVYARQATGDVKNVPIKCAIDAPLASQSLSVWSQDDLGPYTVPALQVFNYHVNDVQLCAIHSTPWTDGTFGTCPKSNHPSGLIVPCVALNSSSNKWCEPAQSPLMNSWLANIENPQITVPTTTYVLTAAPTDTIVAPLALSHVTTNPTVATVVIVLGAAFGVAAVVVGVCFIVWFQRKLQIILHNTESMAVARPPPLEQEVPVEGVYGELVTPRAE</sequence>
<feature type="transmembrane region" description="Helical" evidence="1">
    <location>
        <begin position="259"/>
        <end position="285"/>
    </location>
</feature>
<keyword evidence="3" id="KW-1185">Reference proteome</keyword>
<proteinExistence type="predicted"/>
<organism evidence="2 3">
    <name type="scientific">Thraustotheca clavata</name>
    <dbReference type="NCBI Taxonomy" id="74557"/>
    <lineage>
        <taxon>Eukaryota</taxon>
        <taxon>Sar</taxon>
        <taxon>Stramenopiles</taxon>
        <taxon>Oomycota</taxon>
        <taxon>Saprolegniomycetes</taxon>
        <taxon>Saprolegniales</taxon>
        <taxon>Achlyaceae</taxon>
        <taxon>Thraustotheca</taxon>
    </lineage>
</organism>
<name>A0A1V9ZDJ6_9STRA</name>
<comment type="caution">
    <text evidence="2">The sequence shown here is derived from an EMBL/GenBank/DDBJ whole genome shotgun (WGS) entry which is preliminary data.</text>
</comment>
<evidence type="ECO:0000256" key="1">
    <source>
        <dbReference type="SAM" id="Phobius"/>
    </source>
</evidence>
<dbReference type="OrthoDB" id="123529at2759"/>
<evidence type="ECO:0000313" key="3">
    <source>
        <dbReference type="Proteomes" id="UP000243217"/>
    </source>
</evidence>
<accession>A0A1V9ZDJ6</accession>
<keyword evidence="1" id="KW-1133">Transmembrane helix</keyword>
<gene>
    <name evidence="2" type="ORF">THRCLA_22035</name>
</gene>
<keyword evidence="1" id="KW-0812">Transmembrane</keyword>
<dbReference type="EMBL" id="JNBS01001995">
    <property type="protein sequence ID" value="OQR95981.1"/>
    <property type="molecule type" value="Genomic_DNA"/>
</dbReference>
<dbReference type="Proteomes" id="UP000243217">
    <property type="component" value="Unassembled WGS sequence"/>
</dbReference>
<evidence type="ECO:0000313" key="2">
    <source>
        <dbReference type="EMBL" id="OQR95981.1"/>
    </source>
</evidence>
<reference evidence="2 3" key="1">
    <citation type="journal article" date="2014" name="Genome Biol. Evol.">
        <title>The secreted proteins of Achlya hypogyna and Thraustotheca clavata identify the ancestral oomycete secretome and reveal gene acquisitions by horizontal gene transfer.</title>
        <authorList>
            <person name="Misner I."/>
            <person name="Blouin N."/>
            <person name="Leonard G."/>
            <person name="Richards T.A."/>
            <person name="Lane C.E."/>
        </authorList>
    </citation>
    <scope>NUCLEOTIDE SEQUENCE [LARGE SCALE GENOMIC DNA]</scope>
    <source>
        <strain evidence="2 3">ATCC 34112</strain>
    </source>
</reference>
<dbReference type="AlphaFoldDB" id="A0A1V9ZDJ6"/>
<protein>
    <submittedName>
        <fullName evidence="2">Uncharacterized protein</fullName>
    </submittedName>
</protein>